<gene>
    <name evidence="1" type="ORF">SSOG_09143</name>
</gene>
<keyword evidence="2" id="KW-1185">Reference proteome</keyword>
<dbReference type="HOGENOM" id="CLU_2620547_0_0_11"/>
<sequence>MPTPSQPQIKQRMLQRRADRLAALAAPPFEYHATTTRDDDGISLCGDCLTEDCTRYWRIRRRIVERRLQRLKASGPPF</sequence>
<organism evidence="1 2">
    <name type="scientific">Streptomyces himastatinicus ATCC 53653</name>
    <dbReference type="NCBI Taxonomy" id="457427"/>
    <lineage>
        <taxon>Bacteria</taxon>
        <taxon>Bacillati</taxon>
        <taxon>Actinomycetota</taxon>
        <taxon>Actinomycetes</taxon>
        <taxon>Kitasatosporales</taxon>
        <taxon>Streptomycetaceae</taxon>
        <taxon>Streptomyces</taxon>
        <taxon>Streptomyces violaceusniger group</taxon>
    </lineage>
</organism>
<evidence type="ECO:0000313" key="1">
    <source>
        <dbReference type="EMBL" id="EFL29429.1"/>
    </source>
</evidence>
<reference evidence="1 2" key="1">
    <citation type="submission" date="2009-02" db="EMBL/GenBank/DDBJ databases">
        <title>Annotation of Streptomyces hygroscopicus strain ATCC 53653.</title>
        <authorList>
            <consortium name="The Broad Institute Genome Sequencing Platform"/>
            <consortium name="Broad Institute Microbial Sequencing Center"/>
            <person name="Fischbach M."/>
            <person name="Godfrey P."/>
            <person name="Ward D."/>
            <person name="Young S."/>
            <person name="Zeng Q."/>
            <person name="Koehrsen M."/>
            <person name="Alvarado L."/>
            <person name="Berlin A.M."/>
            <person name="Bochicchio J."/>
            <person name="Borenstein D."/>
            <person name="Chapman S.B."/>
            <person name="Chen Z."/>
            <person name="Engels R."/>
            <person name="Freedman E."/>
            <person name="Gellesch M."/>
            <person name="Goldberg J."/>
            <person name="Griggs A."/>
            <person name="Gujja S."/>
            <person name="Heilman E.R."/>
            <person name="Heiman D.I."/>
            <person name="Hepburn T.A."/>
            <person name="Howarth C."/>
            <person name="Jen D."/>
            <person name="Larson L."/>
            <person name="Lewis B."/>
            <person name="Mehta T."/>
            <person name="Park D."/>
            <person name="Pearson M."/>
            <person name="Richards J."/>
            <person name="Roberts A."/>
            <person name="Saif S."/>
            <person name="Shea T.D."/>
            <person name="Shenoy N."/>
            <person name="Sisk P."/>
            <person name="Stolte C."/>
            <person name="Sykes S.N."/>
            <person name="Thomson T."/>
            <person name="Walk T."/>
            <person name="White J."/>
            <person name="Yandava C."/>
            <person name="Straight P."/>
            <person name="Clardy J."/>
            <person name="Hung D."/>
            <person name="Kolter R."/>
            <person name="Mekalanos J."/>
            <person name="Walker S."/>
            <person name="Walsh C.T."/>
            <person name="Wieland-Brown L.C."/>
            <person name="Haas B."/>
            <person name="Nusbaum C."/>
            <person name="Birren B."/>
        </authorList>
    </citation>
    <scope>NUCLEOTIDE SEQUENCE [LARGE SCALE GENOMIC DNA]</scope>
    <source>
        <strain evidence="1 2">ATCC 53653</strain>
    </source>
</reference>
<evidence type="ECO:0000313" key="2">
    <source>
        <dbReference type="Proteomes" id="UP000003963"/>
    </source>
</evidence>
<proteinExistence type="predicted"/>
<protein>
    <submittedName>
        <fullName evidence="1">Uncharacterized protein</fullName>
    </submittedName>
</protein>
<dbReference type="Proteomes" id="UP000003963">
    <property type="component" value="Unassembled WGS sequence"/>
</dbReference>
<dbReference type="AlphaFoldDB" id="D9WX01"/>
<accession>D9WX01</accession>
<dbReference type="STRING" id="457427.SSOG_09143"/>
<name>D9WX01_9ACTN</name>
<dbReference type="EMBL" id="GG657755">
    <property type="protein sequence ID" value="EFL29429.1"/>
    <property type="molecule type" value="Genomic_DNA"/>
</dbReference>
<dbReference type="RefSeq" id="WP_009721226.1">
    <property type="nucleotide sequence ID" value="NZ_GG657755.1"/>
</dbReference>